<evidence type="ECO:0000313" key="2">
    <source>
        <dbReference type="Proteomes" id="UP000324222"/>
    </source>
</evidence>
<accession>A0A5B7G656</accession>
<protein>
    <submittedName>
        <fullName evidence="1">Uncharacterized protein</fullName>
    </submittedName>
</protein>
<dbReference type="Proteomes" id="UP000324222">
    <property type="component" value="Unassembled WGS sequence"/>
</dbReference>
<dbReference type="AlphaFoldDB" id="A0A5B7G656"/>
<comment type="caution">
    <text evidence="1">The sequence shown here is derived from an EMBL/GenBank/DDBJ whole genome shotgun (WGS) entry which is preliminary data.</text>
</comment>
<gene>
    <name evidence="1" type="ORF">E2C01_046953</name>
</gene>
<proteinExistence type="predicted"/>
<dbReference type="EMBL" id="VSRR010011361">
    <property type="protein sequence ID" value="MPC53069.1"/>
    <property type="molecule type" value="Genomic_DNA"/>
</dbReference>
<keyword evidence="2" id="KW-1185">Reference proteome</keyword>
<reference evidence="1 2" key="1">
    <citation type="submission" date="2019-05" db="EMBL/GenBank/DDBJ databases">
        <title>Another draft genome of Portunus trituberculatus and its Hox gene families provides insights of decapod evolution.</title>
        <authorList>
            <person name="Jeong J.-H."/>
            <person name="Song I."/>
            <person name="Kim S."/>
            <person name="Choi T."/>
            <person name="Kim D."/>
            <person name="Ryu S."/>
            <person name="Kim W."/>
        </authorList>
    </citation>
    <scope>NUCLEOTIDE SEQUENCE [LARGE SCALE GENOMIC DNA]</scope>
    <source>
        <tissue evidence="1">Muscle</tissue>
    </source>
</reference>
<evidence type="ECO:0000313" key="1">
    <source>
        <dbReference type="EMBL" id="MPC53069.1"/>
    </source>
</evidence>
<sequence>MGEKTPAGTPLPRSNFRKISPQTILIQKDFKWSGAADPRQLLPPRPPLGYQILIKPTCDTEEAAAEENSSTQRCKEYRRLTDAVRGNEMQSRHY</sequence>
<organism evidence="1 2">
    <name type="scientific">Portunus trituberculatus</name>
    <name type="common">Swimming crab</name>
    <name type="synonym">Neptunus trituberculatus</name>
    <dbReference type="NCBI Taxonomy" id="210409"/>
    <lineage>
        <taxon>Eukaryota</taxon>
        <taxon>Metazoa</taxon>
        <taxon>Ecdysozoa</taxon>
        <taxon>Arthropoda</taxon>
        <taxon>Crustacea</taxon>
        <taxon>Multicrustacea</taxon>
        <taxon>Malacostraca</taxon>
        <taxon>Eumalacostraca</taxon>
        <taxon>Eucarida</taxon>
        <taxon>Decapoda</taxon>
        <taxon>Pleocyemata</taxon>
        <taxon>Brachyura</taxon>
        <taxon>Eubrachyura</taxon>
        <taxon>Portunoidea</taxon>
        <taxon>Portunidae</taxon>
        <taxon>Portuninae</taxon>
        <taxon>Portunus</taxon>
    </lineage>
</organism>
<name>A0A5B7G656_PORTR</name>